<dbReference type="Pfam" id="PF06776">
    <property type="entry name" value="IalB"/>
    <property type="match status" value="1"/>
</dbReference>
<dbReference type="OrthoDB" id="7426653at2"/>
<keyword evidence="1" id="KW-0732">Signal</keyword>
<feature type="chain" id="PRO_5033050531" evidence="1">
    <location>
        <begin position="40"/>
        <end position="184"/>
    </location>
</feature>
<accession>A0A845A5D0</accession>
<organism evidence="2 3">
    <name type="scientific">Altericroceibacterium indicum</name>
    <dbReference type="NCBI Taxonomy" id="374177"/>
    <lineage>
        <taxon>Bacteria</taxon>
        <taxon>Pseudomonadati</taxon>
        <taxon>Pseudomonadota</taxon>
        <taxon>Alphaproteobacteria</taxon>
        <taxon>Sphingomonadales</taxon>
        <taxon>Erythrobacteraceae</taxon>
        <taxon>Altericroceibacterium</taxon>
    </lineage>
</organism>
<evidence type="ECO:0000313" key="2">
    <source>
        <dbReference type="EMBL" id="MXP24767.1"/>
    </source>
</evidence>
<dbReference type="EMBL" id="WTYQ01000001">
    <property type="protein sequence ID" value="MXP24767.1"/>
    <property type="molecule type" value="Genomic_DNA"/>
</dbReference>
<proteinExistence type="predicted"/>
<evidence type="ECO:0000256" key="1">
    <source>
        <dbReference type="SAM" id="SignalP"/>
    </source>
</evidence>
<protein>
    <submittedName>
        <fullName evidence="2">Uncharacterized protein</fullName>
    </submittedName>
</protein>
<dbReference type="Proteomes" id="UP000460561">
    <property type="component" value="Unassembled WGS sequence"/>
</dbReference>
<comment type="caution">
    <text evidence="2">The sequence shown here is derived from an EMBL/GenBank/DDBJ whole genome shotgun (WGS) entry which is preliminary data.</text>
</comment>
<feature type="signal peptide" evidence="1">
    <location>
        <begin position="1"/>
        <end position="39"/>
    </location>
</feature>
<name>A0A845A5D0_9SPHN</name>
<keyword evidence="3" id="KW-1185">Reference proteome</keyword>
<dbReference type="InterPro" id="IPR010642">
    <property type="entry name" value="Invasion_prot_B"/>
</dbReference>
<evidence type="ECO:0000313" key="3">
    <source>
        <dbReference type="Proteomes" id="UP000460561"/>
    </source>
</evidence>
<reference evidence="2 3" key="1">
    <citation type="submission" date="2019-12" db="EMBL/GenBank/DDBJ databases">
        <title>Genomic-based taxomic classification of the family Erythrobacteraceae.</title>
        <authorList>
            <person name="Xu L."/>
        </authorList>
    </citation>
    <scope>NUCLEOTIDE SEQUENCE [LARGE SCALE GENOMIC DNA]</scope>
    <source>
        <strain evidence="2 3">DSM 18604</strain>
    </source>
</reference>
<dbReference type="AlphaFoldDB" id="A0A845A5D0"/>
<gene>
    <name evidence="2" type="ORF">GRI39_01735</name>
</gene>
<sequence length="184" mass="19887">MGSHRHFLSRNPQHTRRLMRRCVAISLVLACALPGSALAARDSLGVYDHWGSFKDPSIPRCYAIAISEKPRGKPDAPLGSASVGTWPKKQVHGQLYLRLSRELATGSAITLSIGKRRFSLMGSGNNAWARDKAMDAAIISAMRSAEGMSVRAIGSDKKSFTDRYRLEGAASAMDAATLACAKIR</sequence>